<accession>A0A3B0VIG7</accession>
<gene>
    <name evidence="1" type="ORF">MNBD_CHLOROFLEXI01-461</name>
</gene>
<proteinExistence type="predicted"/>
<dbReference type="AlphaFoldDB" id="A0A3B0VIG7"/>
<evidence type="ECO:0000313" key="1">
    <source>
        <dbReference type="EMBL" id="VAW43398.1"/>
    </source>
</evidence>
<organism evidence="1">
    <name type="scientific">hydrothermal vent metagenome</name>
    <dbReference type="NCBI Taxonomy" id="652676"/>
    <lineage>
        <taxon>unclassified sequences</taxon>
        <taxon>metagenomes</taxon>
        <taxon>ecological metagenomes</taxon>
    </lineage>
</organism>
<reference evidence="1" key="1">
    <citation type="submission" date="2018-06" db="EMBL/GenBank/DDBJ databases">
        <authorList>
            <person name="Zhirakovskaya E."/>
        </authorList>
    </citation>
    <scope>NUCLEOTIDE SEQUENCE</scope>
</reference>
<feature type="non-terminal residue" evidence="1">
    <location>
        <position position="55"/>
    </location>
</feature>
<sequence>MNPIHWLFDKLFPLIRFTYEKIQKHRWFDKITPQLWLGGAPHYPRDYQFLLDNGI</sequence>
<name>A0A3B0VIG7_9ZZZZ</name>
<protein>
    <submittedName>
        <fullName evidence="1">Uncharacterized protein</fullName>
    </submittedName>
</protein>
<dbReference type="EMBL" id="UOEU01001076">
    <property type="protein sequence ID" value="VAW43398.1"/>
    <property type="molecule type" value="Genomic_DNA"/>
</dbReference>